<evidence type="ECO:0000313" key="4">
    <source>
        <dbReference type="Proteomes" id="UP000254677"/>
    </source>
</evidence>
<evidence type="ECO:0000259" key="2">
    <source>
        <dbReference type="Pfam" id="PF18365"/>
    </source>
</evidence>
<dbReference type="OrthoDB" id="5650789at2"/>
<dbReference type="Proteomes" id="UP000254677">
    <property type="component" value="Unassembled WGS sequence"/>
</dbReference>
<reference evidence="3 4" key="1">
    <citation type="submission" date="2018-06" db="EMBL/GenBank/DDBJ databases">
        <authorList>
            <consortium name="Pathogen Informatics"/>
            <person name="Doyle S."/>
        </authorList>
    </citation>
    <scope>NUCLEOTIDE SEQUENCE [LARGE SCALE GENOMIC DNA]</scope>
    <source>
        <strain evidence="3 4">NCTC13292</strain>
    </source>
</reference>
<dbReference type="EMBL" id="UGOA01000001">
    <property type="protein sequence ID" value="STX44473.1"/>
    <property type="molecule type" value="Genomic_DNA"/>
</dbReference>
<dbReference type="NCBIfam" id="NF045531">
    <property type="entry name" value="SidP"/>
    <property type="match status" value="1"/>
</dbReference>
<dbReference type="Gene3D" id="1.10.520.60">
    <property type="match status" value="1"/>
</dbReference>
<dbReference type="InterPro" id="IPR041034">
    <property type="entry name" value="PI_PP_C"/>
</dbReference>
<sequence>MGKKTIVRVAEHVEMSELLLERLKAILGEFELERYTESPNLLRSYQRRIDSLEKAFLFILQTQPLKIAPPTLKTYLDWCKKLCKLPPNGSIEDYQNVLSQYTALLTDAIVDYYDWPQEDGTEISMFSDRKAIAQKKLEEMKKIAIEQLNKAEQYVLMHEGRADLATLTPLKVSSQNEFVLQWDRQLPPYSEETVSELATIKALGLKWAKKKKTLTTPDWFRRLPLYQQAYFHGSNTQVNSIENLAIDLNKLLVIWLKLKATASLQEELRRIAAGETNLPAWFRDLPANQQNLIRNLVSPTVTVSEVTNNLRALESRLQRMHASNSPEFNEELAELKTVPYWYLTLADYEQRFLNTVLNQVQRVEEAISFLPSRLRTLPILANFAEHQLLLLNQDGKITKAFPAKLRSSHLASRDVAGQLHEVGELYTLRNLAKIRNIAANRMLLLQTLISPVKLLSGFMPDYTLEQHRQKAVAAAKKEGAKLLFSTNHPFNMARVLYPTPANDPGCTALLQQAEAYSVLGQLPDLEGHWSYEQIEELVREAFASTYLVENKLQDDLTPSSFYILGPKSVKDNLAELFRTHYQALQQLPDWQKVVSQHLFIMHNHLESEHQTFVTYQQGLDDLTALAKEYRAVLNSPFGSGTILDYSGRELFLSSLENLLIMYMDGVSYGSCVSGKDRKAIEIIHTDAMLLYRELYGRWPSFTDTGAPRKNFVKLVVELYLSRHGAEHAGQNAPGADSIKTPANYWPADIAEAICDRLGKKALTVDDIIATNNEVGKIGDAKTRIAPNFAACVVAAQKLSKPNQKKLIEQIKIIVEEKEQWEKRTYSFPFYPAPPTGVDQIKQLLNVPGQYSSAHMTKTLAEIYEIVHQRPETSSTRDKVTQMLYDSILALFKHAEPEQICAQQVEHLITIKNEFFRENQQPIAVY</sequence>
<dbReference type="AlphaFoldDB" id="A0A378J9I6"/>
<evidence type="ECO:0000259" key="1">
    <source>
        <dbReference type="Pfam" id="PF18363"/>
    </source>
</evidence>
<dbReference type="Gene3D" id="1.20.120.1720">
    <property type="match status" value="1"/>
</dbReference>
<name>A0A378J9I6_9GAMM</name>
<dbReference type="Pfam" id="PF18365">
    <property type="entry name" value="PI_PP_C"/>
    <property type="match status" value="1"/>
</dbReference>
<proteinExistence type="predicted"/>
<evidence type="ECO:0000313" key="3">
    <source>
        <dbReference type="EMBL" id="STX44473.1"/>
    </source>
</evidence>
<feature type="domain" description="Phosphoinositide phosphatase insertion" evidence="1">
    <location>
        <begin position="216"/>
        <end position="310"/>
    </location>
</feature>
<protein>
    <submittedName>
        <fullName evidence="3">Oxidoreductase</fullName>
    </submittedName>
</protein>
<dbReference type="InterPro" id="IPR040769">
    <property type="entry name" value="PI_PP_I"/>
</dbReference>
<accession>A0A378J9I6</accession>
<gene>
    <name evidence="3" type="ORF">NCTC13292_02773</name>
</gene>
<organism evidence="3 4">
    <name type="scientific">Legionella donaldsonii</name>
    <dbReference type="NCBI Taxonomy" id="45060"/>
    <lineage>
        <taxon>Bacteria</taxon>
        <taxon>Pseudomonadati</taxon>
        <taxon>Pseudomonadota</taxon>
        <taxon>Gammaproteobacteria</taxon>
        <taxon>Legionellales</taxon>
        <taxon>Legionellaceae</taxon>
        <taxon>Legionella</taxon>
    </lineage>
</organism>
<dbReference type="RefSeq" id="WP_115222310.1">
    <property type="nucleotide sequence ID" value="NZ_UGOA01000001.1"/>
</dbReference>
<feature type="domain" description="Phosphoinositide phosphatase C-terminal" evidence="2">
    <location>
        <begin position="797"/>
        <end position="919"/>
    </location>
</feature>
<keyword evidence="4" id="KW-1185">Reference proteome</keyword>
<dbReference type="Pfam" id="PF18363">
    <property type="entry name" value="PI_PP_I"/>
    <property type="match status" value="1"/>
</dbReference>